<gene>
    <name evidence="3" type="ORF">L486_01254</name>
</gene>
<evidence type="ECO:0000313" key="3">
    <source>
        <dbReference type="EMBL" id="OCF61600.1"/>
    </source>
</evidence>
<dbReference type="PANTHER" id="PTHR46929">
    <property type="entry name" value="EXPRESSED PROTEIN"/>
    <property type="match status" value="1"/>
</dbReference>
<feature type="compositionally biased region" description="Low complexity" evidence="1">
    <location>
        <begin position="241"/>
        <end position="253"/>
    </location>
</feature>
<dbReference type="PANTHER" id="PTHR46929:SF3">
    <property type="entry name" value="MYB_SANT-LIKE DOMAIN-CONTAINING PROTEIN"/>
    <property type="match status" value="1"/>
</dbReference>
<feature type="region of interest" description="Disordered" evidence="1">
    <location>
        <begin position="163"/>
        <end position="218"/>
    </location>
</feature>
<dbReference type="EMBL" id="KI669459">
    <property type="protein sequence ID" value="OCF61600.1"/>
    <property type="molecule type" value="Genomic_DNA"/>
</dbReference>
<organism evidence="3 4">
    <name type="scientific">Kwoniella mangroviensis CBS 10435</name>
    <dbReference type="NCBI Taxonomy" id="1331196"/>
    <lineage>
        <taxon>Eukaryota</taxon>
        <taxon>Fungi</taxon>
        <taxon>Dikarya</taxon>
        <taxon>Basidiomycota</taxon>
        <taxon>Agaricomycotina</taxon>
        <taxon>Tremellomycetes</taxon>
        <taxon>Tremellales</taxon>
        <taxon>Cryptococcaceae</taxon>
        <taxon>Kwoniella</taxon>
    </lineage>
</organism>
<dbReference type="AlphaFoldDB" id="A0A1B9J1D9"/>
<accession>A0A1B9J1D9</accession>
<feature type="compositionally biased region" description="Low complexity" evidence="1">
    <location>
        <begin position="1"/>
        <end position="14"/>
    </location>
</feature>
<name>A0A1B9J1D9_9TREE</name>
<feature type="region of interest" description="Disordered" evidence="1">
    <location>
        <begin position="237"/>
        <end position="331"/>
    </location>
</feature>
<dbReference type="STRING" id="1331196.A0A1B9J1D9"/>
<protein>
    <recommendedName>
        <fullName evidence="2">Myb-like domain-containing protein</fullName>
    </recommendedName>
</protein>
<sequence length="536" mass="59166">MSTTSSSGPSSSSLVHHHHHHQQQQNTNTKDRKRSAHWTDSDTETLVNLLLRYKDSGRTADNGFKPEIWEEASLLLEGNTYMGGPKTPDACKSRWQRLQRDYKAAKDMEAMPGFSWDRTTNRLFASAECWINAEKQLDSYKYRKIHLPTFDSIAVLCANDSTRTRPRAQKGRSSLGSISNASSMLSLSTTSTSNNQNGNGNGNANGNGYQHQNNMPDSNTTAEAMAQLQVQNDQNVFTWSTNTGNGDNGNGEQDGTDDGFENAFGISDGSQSFNLGQKRPLPFDPSILSPAINTNHGPGPPQNAMHHNLPIPQGSPPKKSRPSHPQAKSHTLPTHFTHQQMAANQQIQHHLPPAHTIPQHFYLPHTHTQNHTPTQPSSQVNPQMNMVSVPHSPEFSSSTTTTSNHQNLLEPSSIIQTPPPASSTGIIRQFTPITTSGSSSNIQGLTGVVVGGGMEIQEITNAGLSESQRLTKAILLLQNQQDMYELKDEDLIEIFNEFENNINSADTYLAITKDHLRKMWLMKILKRRNGSSGKKK</sequence>
<feature type="domain" description="Myb-like" evidence="2">
    <location>
        <begin position="30"/>
        <end position="99"/>
    </location>
</feature>
<evidence type="ECO:0000256" key="1">
    <source>
        <dbReference type="SAM" id="MobiDB-lite"/>
    </source>
</evidence>
<dbReference type="Gene3D" id="1.10.10.60">
    <property type="entry name" value="Homeodomain-like"/>
    <property type="match status" value="1"/>
</dbReference>
<dbReference type="OrthoDB" id="2930561at2759"/>
<feature type="compositionally biased region" description="Low complexity" evidence="1">
    <location>
        <begin position="173"/>
        <end position="198"/>
    </location>
</feature>
<dbReference type="InterPro" id="IPR001005">
    <property type="entry name" value="SANT/Myb"/>
</dbReference>
<evidence type="ECO:0000313" key="4">
    <source>
        <dbReference type="Proteomes" id="UP000092583"/>
    </source>
</evidence>
<proteinExistence type="predicted"/>
<dbReference type="Pfam" id="PF12776">
    <property type="entry name" value="Myb_DNA-bind_3"/>
    <property type="match status" value="1"/>
</dbReference>
<dbReference type="Proteomes" id="UP000092583">
    <property type="component" value="Unassembled WGS sequence"/>
</dbReference>
<dbReference type="InterPro" id="IPR024752">
    <property type="entry name" value="Myb/SANT-like_dom"/>
</dbReference>
<reference evidence="3 4" key="1">
    <citation type="submission" date="2013-07" db="EMBL/GenBank/DDBJ databases">
        <title>The Genome Sequence of Kwoniella mangroviensis CBS10435.</title>
        <authorList>
            <consortium name="The Broad Institute Genome Sequencing Platform"/>
            <person name="Cuomo C."/>
            <person name="Litvintseva A."/>
            <person name="Chen Y."/>
            <person name="Heitman J."/>
            <person name="Sun S."/>
            <person name="Springer D."/>
            <person name="Dromer F."/>
            <person name="Young S.K."/>
            <person name="Zeng Q."/>
            <person name="Gargeya S."/>
            <person name="Fitzgerald M."/>
            <person name="Abouelleil A."/>
            <person name="Alvarado L."/>
            <person name="Berlin A.M."/>
            <person name="Chapman S.B."/>
            <person name="Dewar J."/>
            <person name="Goldberg J."/>
            <person name="Griggs A."/>
            <person name="Gujja S."/>
            <person name="Hansen M."/>
            <person name="Howarth C."/>
            <person name="Imamovic A."/>
            <person name="Larimer J."/>
            <person name="McCowan C."/>
            <person name="Murphy C."/>
            <person name="Pearson M."/>
            <person name="Priest M."/>
            <person name="Roberts A."/>
            <person name="Saif S."/>
            <person name="Shea T."/>
            <person name="Sykes S."/>
            <person name="Wortman J."/>
            <person name="Nusbaum C."/>
            <person name="Birren B."/>
        </authorList>
    </citation>
    <scope>NUCLEOTIDE SEQUENCE [LARGE SCALE GENOMIC DNA]</scope>
    <source>
        <strain evidence="3 4">CBS 10435</strain>
    </source>
</reference>
<dbReference type="PROSITE" id="PS50090">
    <property type="entry name" value="MYB_LIKE"/>
    <property type="match status" value="1"/>
</dbReference>
<keyword evidence="4" id="KW-1185">Reference proteome</keyword>
<evidence type="ECO:0000259" key="2">
    <source>
        <dbReference type="PROSITE" id="PS50090"/>
    </source>
</evidence>
<reference evidence="4" key="2">
    <citation type="submission" date="2013-12" db="EMBL/GenBank/DDBJ databases">
        <title>Evolution of pathogenesis and genome organization in the Tremellales.</title>
        <authorList>
            <person name="Cuomo C."/>
            <person name="Litvintseva A."/>
            <person name="Heitman J."/>
            <person name="Chen Y."/>
            <person name="Sun S."/>
            <person name="Springer D."/>
            <person name="Dromer F."/>
            <person name="Young S."/>
            <person name="Zeng Q."/>
            <person name="Chapman S."/>
            <person name="Gujja S."/>
            <person name="Saif S."/>
            <person name="Birren B."/>
        </authorList>
    </citation>
    <scope>NUCLEOTIDE SEQUENCE [LARGE SCALE GENOMIC DNA]</scope>
    <source>
        <strain evidence="4">CBS 10435</strain>
    </source>
</reference>
<feature type="region of interest" description="Disordered" evidence="1">
    <location>
        <begin position="1"/>
        <end position="39"/>
    </location>
</feature>